<gene>
    <name evidence="1" type="ordered locus">Zmob_0913</name>
</gene>
<evidence type="ECO:0000313" key="1">
    <source>
        <dbReference type="EMBL" id="AEH62748.1"/>
    </source>
</evidence>
<dbReference type="Proteomes" id="UP000001494">
    <property type="component" value="Chromosome"/>
</dbReference>
<dbReference type="Gene3D" id="1.10.260.40">
    <property type="entry name" value="lambda repressor-like DNA-binding domains"/>
    <property type="match status" value="1"/>
</dbReference>
<dbReference type="EMBL" id="CP002850">
    <property type="protein sequence ID" value="AEH62748.1"/>
    <property type="molecule type" value="Genomic_DNA"/>
</dbReference>
<organism evidence="1 2">
    <name type="scientific">Zymomonas mobilis subsp. mobilis (strain ATCC 10988 / DSM 424 / LMG 404 / NCIMB 8938 / NRRL B-806 / ZM1)</name>
    <dbReference type="NCBI Taxonomy" id="555217"/>
    <lineage>
        <taxon>Bacteria</taxon>
        <taxon>Pseudomonadati</taxon>
        <taxon>Pseudomonadota</taxon>
        <taxon>Alphaproteobacteria</taxon>
        <taxon>Sphingomonadales</taxon>
        <taxon>Zymomonadaceae</taxon>
        <taxon>Zymomonas</taxon>
    </lineage>
</organism>
<dbReference type="GO" id="GO:0003677">
    <property type="term" value="F:DNA binding"/>
    <property type="evidence" value="ECO:0007669"/>
    <property type="project" value="InterPro"/>
</dbReference>
<protein>
    <recommendedName>
        <fullName evidence="3">HTH cro/C1-type domain-containing protein</fullName>
    </recommendedName>
</protein>
<accession>A0A0H3G1T9</accession>
<dbReference type="RefSeq" id="WP_011240293.1">
    <property type="nucleotide sequence ID" value="NC_017262.1"/>
</dbReference>
<evidence type="ECO:0008006" key="3">
    <source>
        <dbReference type="Google" id="ProtNLM"/>
    </source>
</evidence>
<reference evidence="1 2" key="1">
    <citation type="journal article" date="2011" name="J. Bacteriol.">
        <title>Genome sequence of the ethanol-producing Zymomonas mobilis subsp. mobilis lectotype strain ATCC 10988.</title>
        <authorList>
            <person name="Pappas K.M."/>
            <person name="Kouvelis V.N."/>
            <person name="Saunders E."/>
            <person name="Brettin T.S."/>
            <person name="Bruce D."/>
            <person name="Detter C."/>
            <person name="Balakireva M."/>
            <person name="Han C.S."/>
            <person name="Savvakis G."/>
            <person name="Kyrpides N.C."/>
            <person name="Typas M.A."/>
        </authorList>
    </citation>
    <scope>NUCLEOTIDE SEQUENCE [LARGE SCALE GENOMIC DNA]</scope>
    <source>
        <strain evidence="2">ATCC 10988 / DSM 424 / CCUG 17860 / LMG 404 / NCIMB 8938 / NRRL B-806 / ZM1</strain>
    </source>
</reference>
<dbReference type="InterPro" id="IPR010982">
    <property type="entry name" value="Lambda_DNA-bd_dom_sf"/>
</dbReference>
<sequence length="117" mass="13412">MRQKEIIAKWLYSIRDKMDVSWAELARRANIKAATTLSRAVDMNHHSVMSVKNLEAIAQAAGMPSILDFLLYQSQQSQISENKIDQIIAFLQEIDIGKKNLSQDDELFNKILEENSF</sequence>
<name>A0A0H3G1T9_ZYMMA</name>
<dbReference type="HOGENOM" id="CLU_2083980_0_0_5"/>
<dbReference type="AlphaFoldDB" id="A0A0H3G1T9"/>
<evidence type="ECO:0000313" key="2">
    <source>
        <dbReference type="Proteomes" id="UP000001494"/>
    </source>
</evidence>
<dbReference type="KEGG" id="zmm:Zmob_0913"/>
<proteinExistence type="predicted"/>